<dbReference type="Gene3D" id="1.10.8.640">
    <property type="entry name" value="Cytochrome C biogenesis protein"/>
    <property type="match status" value="1"/>
</dbReference>
<dbReference type="AlphaFoldDB" id="A0A7Y0L9U2"/>
<sequence length="156" mass="17603">MLAKLASLFLVLAFGVVSQVSAMPSQTVSFDDPVTEKRYQSLIKELRCPKCQNQNLADSNSQIAVDLRNEVYAMLKQGKADMEITQYMVERYGEFVLYRPKISGLTYVLWFGPAVILLIGVIIVVVVARKKSATKKELALSDEQQQRLSKILEEKE</sequence>
<dbReference type="Proteomes" id="UP000568664">
    <property type="component" value="Unassembled WGS sequence"/>
</dbReference>
<evidence type="ECO:0000259" key="8">
    <source>
        <dbReference type="Pfam" id="PF03918"/>
    </source>
</evidence>
<organism evidence="9 10">
    <name type="scientific">Thalassotalea algicola</name>
    <dbReference type="NCBI Taxonomy" id="2716224"/>
    <lineage>
        <taxon>Bacteria</taxon>
        <taxon>Pseudomonadati</taxon>
        <taxon>Pseudomonadota</taxon>
        <taxon>Gammaproteobacteria</taxon>
        <taxon>Alteromonadales</taxon>
        <taxon>Colwelliaceae</taxon>
        <taxon>Thalassotalea</taxon>
    </lineage>
</organism>
<keyword evidence="7" id="KW-0472">Membrane</keyword>
<comment type="similarity">
    <text evidence="1 7">Belongs to the CcmH/CycL/Ccl2/NrfF family.</text>
</comment>
<keyword evidence="10" id="KW-1185">Reference proteome</keyword>
<dbReference type="PANTHER" id="PTHR47870">
    <property type="entry name" value="CYTOCHROME C-TYPE BIOGENESIS PROTEIN CCMH"/>
    <property type="match status" value="1"/>
</dbReference>
<evidence type="ECO:0000256" key="1">
    <source>
        <dbReference type="ARBA" id="ARBA00010342"/>
    </source>
</evidence>
<evidence type="ECO:0000313" key="9">
    <source>
        <dbReference type="EMBL" id="NMP30263.1"/>
    </source>
</evidence>
<keyword evidence="2 7" id="KW-0349">Heme</keyword>
<reference evidence="9 10" key="1">
    <citation type="submission" date="2020-04" db="EMBL/GenBank/DDBJ databases">
        <title>Thalassotalea sp. M1531, isolated from the surface of marine red alga.</title>
        <authorList>
            <person name="Pang L."/>
            <person name="Lu D.-C."/>
        </authorList>
    </citation>
    <scope>NUCLEOTIDE SEQUENCE [LARGE SCALE GENOMIC DNA]</scope>
    <source>
        <strain evidence="9 10">M1531</strain>
    </source>
</reference>
<name>A0A7Y0L9U2_9GAMM</name>
<feature type="domain" description="CcmH/CycL/Ccl2/NrfF N-terminal" evidence="8">
    <location>
        <begin position="14"/>
        <end position="152"/>
    </location>
</feature>
<dbReference type="GO" id="GO:0017004">
    <property type="term" value="P:cytochrome complex assembly"/>
    <property type="evidence" value="ECO:0007669"/>
    <property type="project" value="UniProtKB-KW"/>
</dbReference>
<keyword evidence="4 7" id="KW-0732">Signal</keyword>
<accession>A0A7Y0L9U2</accession>
<comment type="function">
    <text evidence="7">Possible subunit of a heme lyase.</text>
</comment>
<comment type="caution">
    <text evidence="9">The sequence shown here is derived from an EMBL/GenBank/DDBJ whole genome shotgun (WGS) entry which is preliminary data.</text>
</comment>
<dbReference type="InterPro" id="IPR005616">
    <property type="entry name" value="CcmH/CycL/Ccl2/NrfF_N"/>
</dbReference>
<dbReference type="Pfam" id="PF03918">
    <property type="entry name" value="CcmH"/>
    <property type="match status" value="1"/>
</dbReference>
<proteinExistence type="inferred from homology"/>
<gene>
    <name evidence="9" type="ORF">HII17_01710</name>
</gene>
<dbReference type="FunFam" id="1.10.8.640:FF:000001">
    <property type="entry name" value="Cytochrome c-type biogenesis protein"/>
    <property type="match status" value="1"/>
</dbReference>
<keyword evidence="6 7" id="KW-0408">Iron</keyword>
<dbReference type="CDD" id="cd16378">
    <property type="entry name" value="CcmH_N"/>
    <property type="match status" value="1"/>
</dbReference>
<dbReference type="GO" id="GO:0046872">
    <property type="term" value="F:metal ion binding"/>
    <property type="evidence" value="ECO:0007669"/>
    <property type="project" value="UniProtKB-KW"/>
</dbReference>
<keyword evidence="7" id="KW-1133">Transmembrane helix</keyword>
<evidence type="ECO:0000256" key="4">
    <source>
        <dbReference type="ARBA" id="ARBA00022729"/>
    </source>
</evidence>
<evidence type="ECO:0000256" key="7">
    <source>
        <dbReference type="RuleBase" id="RU364112"/>
    </source>
</evidence>
<dbReference type="GO" id="GO:0005886">
    <property type="term" value="C:plasma membrane"/>
    <property type="evidence" value="ECO:0007669"/>
    <property type="project" value="TreeGrafter"/>
</dbReference>
<evidence type="ECO:0000256" key="3">
    <source>
        <dbReference type="ARBA" id="ARBA00022723"/>
    </source>
</evidence>
<keyword evidence="7" id="KW-0812">Transmembrane</keyword>
<keyword evidence="5" id="KW-0201">Cytochrome c-type biogenesis</keyword>
<dbReference type="RefSeq" id="WP_169073589.1">
    <property type="nucleotide sequence ID" value="NZ_JABBXH010000001.1"/>
</dbReference>
<dbReference type="InterPro" id="IPR038297">
    <property type="entry name" value="CcmH/CycL/NrfF/Ccl2_sf"/>
</dbReference>
<dbReference type="PANTHER" id="PTHR47870:SF1">
    <property type="entry name" value="CYTOCHROME C-TYPE BIOGENESIS PROTEIN CCMH"/>
    <property type="match status" value="1"/>
</dbReference>
<evidence type="ECO:0000256" key="5">
    <source>
        <dbReference type="ARBA" id="ARBA00022748"/>
    </source>
</evidence>
<dbReference type="EMBL" id="JABBXH010000001">
    <property type="protein sequence ID" value="NMP30263.1"/>
    <property type="molecule type" value="Genomic_DNA"/>
</dbReference>
<protein>
    <recommendedName>
        <fullName evidence="7">Cytochrome c-type biogenesis protein</fullName>
    </recommendedName>
</protein>
<feature type="signal peptide" evidence="7">
    <location>
        <begin position="1"/>
        <end position="22"/>
    </location>
</feature>
<evidence type="ECO:0000313" key="10">
    <source>
        <dbReference type="Proteomes" id="UP000568664"/>
    </source>
</evidence>
<keyword evidence="3 7" id="KW-0479">Metal-binding</keyword>
<feature type="transmembrane region" description="Helical" evidence="7">
    <location>
        <begin position="107"/>
        <end position="128"/>
    </location>
</feature>
<feature type="chain" id="PRO_5031595531" description="Cytochrome c-type biogenesis protein" evidence="7">
    <location>
        <begin position="23"/>
        <end position="156"/>
    </location>
</feature>
<evidence type="ECO:0000256" key="6">
    <source>
        <dbReference type="ARBA" id="ARBA00023004"/>
    </source>
</evidence>
<evidence type="ECO:0000256" key="2">
    <source>
        <dbReference type="ARBA" id="ARBA00022617"/>
    </source>
</evidence>
<dbReference type="InterPro" id="IPR051263">
    <property type="entry name" value="C-type_cytochrome_biogenesis"/>
</dbReference>